<organism evidence="3 4">
    <name type="scientific">Paramecium sonneborni</name>
    <dbReference type="NCBI Taxonomy" id="65129"/>
    <lineage>
        <taxon>Eukaryota</taxon>
        <taxon>Sar</taxon>
        <taxon>Alveolata</taxon>
        <taxon>Ciliophora</taxon>
        <taxon>Intramacronucleata</taxon>
        <taxon>Oligohymenophorea</taxon>
        <taxon>Peniculida</taxon>
        <taxon>Parameciidae</taxon>
        <taxon>Paramecium</taxon>
    </lineage>
</organism>
<keyword evidence="2" id="KW-0732">Signal</keyword>
<evidence type="ECO:0000313" key="4">
    <source>
        <dbReference type="Proteomes" id="UP000692954"/>
    </source>
</evidence>
<gene>
    <name evidence="3" type="ORF">PSON_ATCC_30995.1.T0240027</name>
</gene>
<protein>
    <submittedName>
        <fullName evidence="3">Uncharacterized protein</fullName>
    </submittedName>
</protein>
<reference evidence="3" key="1">
    <citation type="submission" date="2021-01" db="EMBL/GenBank/DDBJ databases">
        <authorList>
            <consortium name="Genoscope - CEA"/>
            <person name="William W."/>
        </authorList>
    </citation>
    <scope>NUCLEOTIDE SEQUENCE</scope>
</reference>
<dbReference type="OrthoDB" id="304091at2759"/>
<feature type="coiled-coil region" evidence="1">
    <location>
        <begin position="115"/>
        <end position="149"/>
    </location>
</feature>
<sequence>MKIISFLLIITFATGHLQLLDDLKQTSFGQSLEQTILLQLQYDETKLKSILQEIYSSMNEEQIIDDANFKQEFENCNTNDLQNEIIAIKYEESSIKQKMKLLNNSFELQVSQQKLKELQFNKEQFNQYNQQMEKEKENQIQNLKECDELLELLQYVRFQYEKKIMNQLSIQKSQQLLQLKQEIQDHIKVINKMIKKQQYNNFIKLLISQFEKEDQNLEKLHKVIVQIHEIVEQNRNQIRKQFDENMQHFQANINYYSQNIQQIQDEIDILQEQQIQINKELNNYQDQLNKITQIYEIKNQLQIDKDTMCKTLAEDYNDYRNFRISQIQQLQNIINLVERDMFLIKDHYVLNGQLRQ</sequence>
<accession>A0A8S1LIY2</accession>
<name>A0A8S1LIY2_9CILI</name>
<evidence type="ECO:0000256" key="2">
    <source>
        <dbReference type="SAM" id="SignalP"/>
    </source>
</evidence>
<comment type="caution">
    <text evidence="3">The sequence shown here is derived from an EMBL/GenBank/DDBJ whole genome shotgun (WGS) entry which is preliminary data.</text>
</comment>
<feature type="coiled-coil region" evidence="1">
    <location>
        <begin position="246"/>
        <end position="290"/>
    </location>
</feature>
<dbReference type="Proteomes" id="UP000692954">
    <property type="component" value="Unassembled WGS sequence"/>
</dbReference>
<keyword evidence="1" id="KW-0175">Coiled coil</keyword>
<keyword evidence="4" id="KW-1185">Reference proteome</keyword>
<feature type="chain" id="PRO_5035786223" evidence="2">
    <location>
        <begin position="16"/>
        <end position="356"/>
    </location>
</feature>
<proteinExistence type="predicted"/>
<evidence type="ECO:0000313" key="3">
    <source>
        <dbReference type="EMBL" id="CAD8068188.1"/>
    </source>
</evidence>
<feature type="signal peptide" evidence="2">
    <location>
        <begin position="1"/>
        <end position="15"/>
    </location>
</feature>
<evidence type="ECO:0000256" key="1">
    <source>
        <dbReference type="SAM" id="Coils"/>
    </source>
</evidence>
<dbReference type="EMBL" id="CAJJDN010000024">
    <property type="protein sequence ID" value="CAD8068188.1"/>
    <property type="molecule type" value="Genomic_DNA"/>
</dbReference>
<dbReference type="AlphaFoldDB" id="A0A8S1LIY2"/>